<name>A0A3D9IX55_9BACL</name>
<evidence type="ECO:0000259" key="1">
    <source>
        <dbReference type="Pfam" id="PF26353"/>
    </source>
</evidence>
<evidence type="ECO:0000313" key="2">
    <source>
        <dbReference type="EMBL" id="RED66187.1"/>
    </source>
</evidence>
<protein>
    <recommendedName>
        <fullName evidence="1">YhfM-like domain-containing protein</fullName>
    </recommendedName>
</protein>
<dbReference type="Pfam" id="PF26353">
    <property type="entry name" value="YhfM"/>
    <property type="match status" value="1"/>
</dbReference>
<gene>
    <name evidence="2" type="ORF">DFP95_101685</name>
</gene>
<keyword evidence="3" id="KW-1185">Reference proteome</keyword>
<dbReference type="OrthoDB" id="2920731at2"/>
<dbReference type="Proteomes" id="UP000256869">
    <property type="component" value="Unassembled WGS sequence"/>
</dbReference>
<proteinExistence type="predicted"/>
<dbReference type="PROSITE" id="PS51257">
    <property type="entry name" value="PROKAR_LIPOPROTEIN"/>
    <property type="match status" value="1"/>
</dbReference>
<evidence type="ECO:0000313" key="3">
    <source>
        <dbReference type="Proteomes" id="UP000256869"/>
    </source>
</evidence>
<organism evidence="2 3">
    <name type="scientific">Cohnella lupini</name>
    <dbReference type="NCBI Taxonomy" id="1294267"/>
    <lineage>
        <taxon>Bacteria</taxon>
        <taxon>Bacillati</taxon>
        <taxon>Bacillota</taxon>
        <taxon>Bacilli</taxon>
        <taxon>Bacillales</taxon>
        <taxon>Paenibacillaceae</taxon>
        <taxon>Cohnella</taxon>
    </lineage>
</organism>
<dbReference type="InterPro" id="IPR058780">
    <property type="entry name" value="YhfM-like_dom"/>
</dbReference>
<sequence length="133" mass="14693">MVIRIIPLMILLLVITTGCSEGKKAPKSSIASITLECPQSKSNQSCGNKSFSDPRSIQVFEVALDSKVELQGELNYVAEFDMTLEMSDKTNKKYHLSLGSNRSNNALLVDQANTNQGYEIPVKNANEIRDLLE</sequence>
<dbReference type="AlphaFoldDB" id="A0A3D9IX55"/>
<dbReference type="EMBL" id="QRDY01000001">
    <property type="protein sequence ID" value="RED66187.1"/>
    <property type="molecule type" value="Genomic_DNA"/>
</dbReference>
<accession>A0A3D9IX55</accession>
<comment type="caution">
    <text evidence="2">The sequence shown here is derived from an EMBL/GenBank/DDBJ whole genome shotgun (WGS) entry which is preliminary data.</text>
</comment>
<reference evidence="2 3" key="1">
    <citation type="submission" date="2018-07" db="EMBL/GenBank/DDBJ databases">
        <title>Genomic Encyclopedia of Type Strains, Phase III (KMG-III): the genomes of soil and plant-associated and newly described type strains.</title>
        <authorList>
            <person name="Whitman W."/>
        </authorList>
    </citation>
    <scope>NUCLEOTIDE SEQUENCE [LARGE SCALE GENOMIC DNA]</scope>
    <source>
        <strain evidence="2 3">CECT 8236</strain>
    </source>
</reference>
<feature type="domain" description="YhfM-like" evidence="1">
    <location>
        <begin position="41"/>
        <end position="132"/>
    </location>
</feature>
<dbReference type="RefSeq" id="WP_115991127.1">
    <property type="nucleotide sequence ID" value="NZ_QRDY01000001.1"/>
</dbReference>